<sequence>MRLRGLRQTRAKLNLEKAAKVTGLSPATLCRIETGKRGVSSEEVAVIATAYRIPSSERKELIEFVKSGDSGGWWERPLPGVPPEMGVLASYAAEADSLTDWAVMLIPGLLQVEPYARALIRSDGVPPEDVDFRWIARQRRQEILGKIDYTAFVYETALHVPFGGPQVHKEQIRHLVGARDRGIGLRILRARPLSLLFHSWHYMTFPGAEPVVNVEVLGGGLYLQDDRVDLYTRRLKLLHDLALSSAESQAMLQALLKEM</sequence>
<dbReference type="GO" id="GO:0003677">
    <property type="term" value="F:DNA binding"/>
    <property type="evidence" value="ECO:0007669"/>
    <property type="project" value="InterPro"/>
</dbReference>
<protein>
    <recommendedName>
        <fullName evidence="1">HTH cro/C1-type domain-containing protein</fullName>
    </recommendedName>
</protein>
<dbReference type="EMBL" id="MSIE01000031">
    <property type="protein sequence ID" value="OLF16245.1"/>
    <property type="molecule type" value="Genomic_DNA"/>
</dbReference>
<evidence type="ECO:0000259" key="1">
    <source>
        <dbReference type="PROSITE" id="PS50943"/>
    </source>
</evidence>
<dbReference type="Pfam" id="PF13560">
    <property type="entry name" value="HTH_31"/>
    <property type="match status" value="1"/>
</dbReference>
<dbReference type="Gene3D" id="1.10.260.40">
    <property type="entry name" value="lambda repressor-like DNA-binding domains"/>
    <property type="match status" value="1"/>
</dbReference>
<comment type="caution">
    <text evidence="2">The sequence shown here is derived from an EMBL/GenBank/DDBJ whole genome shotgun (WGS) entry which is preliminary data.</text>
</comment>
<dbReference type="AlphaFoldDB" id="A0A1Q8CPG0"/>
<evidence type="ECO:0000313" key="2">
    <source>
        <dbReference type="EMBL" id="OLF16245.1"/>
    </source>
</evidence>
<feature type="domain" description="HTH cro/C1-type" evidence="1">
    <location>
        <begin position="3"/>
        <end position="58"/>
    </location>
</feature>
<organism evidence="2 3">
    <name type="scientific">Actinophytocola xanthii</name>
    <dbReference type="NCBI Taxonomy" id="1912961"/>
    <lineage>
        <taxon>Bacteria</taxon>
        <taxon>Bacillati</taxon>
        <taxon>Actinomycetota</taxon>
        <taxon>Actinomycetes</taxon>
        <taxon>Pseudonocardiales</taxon>
        <taxon>Pseudonocardiaceae</taxon>
    </lineage>
</organism>
<accession>A0A1Q8CPG0</accession>
<proteinExistence type="predicted"/>
<gene>
    <name evidence="2" type="ORF">BU204_17915</name>
</gene>
<dbReference type="STRING" id="1912961.BU204_17915"/>
<dbReference type="Pfam" id="PF19054">
    <property type="entry name" value="DUF5753"/>
    <property type="match status" value="1"/>
</dbReference>
<dbReference type="SMART" id="SM00530">
    <property type="entry name" value="HTH_XRE"/>
    <property type="match status" value="1"/>
</dbReference>
<reference evidence="2 3" key="1">
    <citation type="submission" date="2016-12" db="EMBL/GenBank/DDBJ databases">
        <title>The draft genome sequence of Actinophytocola sp. 11-183.</title>
        <authorList>
            <person name="Wang W."/>
            <person name="Yuan L."/>
        </authorList>
    </citation>
    <scope>NUCLEOTIDE SEQUENCE [LARGE SCALE GENOMIC DNA]</scope>
    <source>
        <strain evidence="2 3">11-183</strain>
    </source>
</reference>
<name>A0A1Q8CPG0_9PSEU</name>
<dbReference type="InterPro" id="IPR010982">
    <property type="entry name" value="Lambda_DNA-bd_dom_sf"/>
</dbReference>
<dbReference type="InterPro" id="IPR001387">
    <property type="entry name" value="Cro/C1-type_HTH"/>
</dbReference>
<dbReference type="PROSITE" id="PS50943">
    <property type="entry name" value="HTH_CROC1"/>
    <property type="match status" value="1"/>
</dbReference>
<keyword evidence="3" id="KW-1185">Reference proteome</keyword>
<dbReference type="SUPFAM" id="SSF47413">
    <property type="entry name" value="lambda repressor-like DNA-binding domains"/>
    <property type="match status" value="1"/>
</dbReference>
<evidence type="ECO:0000313" key="3">
    <source>
        <dbReference type="Proteomes" id="UP000185596"/>
    </source>
</evidence>
<dbReference type="InterPro" id="IPR043917">
    <property type="entry name" value="DUF5753"/>
</dbReference>
<dbReference type="CDD" id="cd00093">
    <property type="entry name" value="HTH_XRE"/>
    <property type="match status" value="1"/>
</dbReference>
<dbReference type="Proteomes" id="UP000185596">
    <property type="component" value="Unassembled WGS sequence"/>
</dbReference>